<evidence type="ECO:0000259" key="11">
    <source>
        <dbReference type="PROSITE" id="PS50011"/>
    </source>
</evidence>
<dbReference type="Gene3D" id="1.10.510.10">
    <property type="entry name" value="Transferase(Phosphotransferase) domain 1"/>
    <property type="match status" value="1"/>
</dbReference>
<dbReference type="PANTHER" id="PTHR43895:SF152">
    <property type="entry name" value="SERINE_THREONINE-PROTEIN KINASE TOS3"/>
    <property type="match status" value="1"/>
</dbReference>
<keyword evidence="6 9" id="KW-0067">ATP-binding</keyword>
<evidence type="ECO:0000256" key="10">
    <source>
        <dbReference type="SAM" id="MobiDB-lite"/>
    </source>
</evidence>
<dbReference type="PANTHER" id="PTHR43895">
    <property type="entry name" value="CALCIUM/CALMODULIN-DEPENDENT PROTEIN KINASE KINASE-RELATED"/>
    <property type="match status" value="1"/>
</dbReference>
<dbReference type="PROSITE" id="PS50011">
    <property type="entry name" value="PROTEIN_KINASE_DOM"/>
    <property type="match status" value="1"/>
</dbReference>
<comment type="catalytic activity">
    <reaction evidence="7">
        <text>L-threonyl-[protein] + ATP = O-phospho-L-threonyl-[protein] + ADP + H(+)</text>
        <dbReference type="Rhea" id="RHEA:46608"/>
        <dbReference type="Rhea" id="RHEA-COMP:11060"/>
        <dbReference type="Rhea" id="RHEA-COMP:11605"/>
        <dbReference type="ChEBI" id="CHEBI:15378"/>
        <dbReference type="ChEBI" id="CHEBI:30013"/>
        <dbReference type="ChEBI" id="CHEBI:30616"/>
        <dbReference type="ChEBI" id="CHEBI:61977"/>
        <dbReference type="ChEBI" id="CHEBI:456216"/>
        <dbReference type="EC" id="2.7.11.1"/>
    </reaction>
</comment>
<dbReference type="Gene3D" id="3.30.200.20">
    <property type="entry name" value="Phosphorylase Kinase, domain 1"/>
    <property type="match status" value="1"/>
</dbReference>
<organism evidence="12 13">
    <name type="scientific">Modicella reniformis</name>
    <dbReference type="NCBI Taxonomy" id="1440133"/>
    <lineage>
        <taxon>Eukaryota</taxon>
        <taxon>Fungi</taxon>
        <taxon>Fungi incertae sedis</taxon>
        <taxon>Mucoromycota</taxon>
        <taxon>Mortierellomycotina</taxon>
        <taxon>Mortierellomycetes</taxon>
        <taxon>Mortierellales</taxon>
        <taxon>Mortierellaceae</taxon>
        <taxon>Modicella</taxon>
    </lineage>
</organism>
<feature type="compositionally biased region" description="Basic and acidic residues" evidence="10">
    <location>
        <begin position="135"/>
        <end position="153"/>
    </location>
</feature>
<dbReference type="PROSITE" id="PS00108">
    <property type="entry name" value="PROTEIN_KINASE_ST"/>
    <property type="match status" value="1"/>
</dbReference>
<comment type="caution">
    <text evidence="12">The sequence shown here is derived from an EMBL/GenBank/DDBJ whole genome shotgun (WGS) entry which is preliminary data.</text>
</comment>
<dbReference type="SUPFAM" id="SSF56112">
    <property type="entry name" value="Protein kinase-like (PK-like)"/>
    <property type="match status" value="1"/>
</dbReference>
<dbReference type="Proteomes" id="UP000749646">
    <property type="component" value="Unassembled WGS sequence"/>
</dbReference>
<feature type="compositionally biased region" description="Polar residues" evidence="10">
    <location>
        <begin position="154"/>
        <end position="179"/>
    </location>
</feature>
<dbReference type="CDD" id="cd14008">
    <property type="entry name" value="STKc_LKB1_CaMKK"/>
    <property type="match status" value="1"/>
</dbReference>
<evidence type="ECO:0000256" key="4">
    <source>
        <dbReference type="ARBA" id="ARBA00022741"/>
    </source>
</evidence>
<keyword evidence="13" id="KW-1185">Reference proteome</keyword>
<sequence length="646" mass="72295">MTTLPRLKLVESHGSSPNEPRDSHRTSSSDPSNSSATDFEETISDLDSVHDTTVSLSQSNQSSRTTSPSDPHVASRRKSWARDLRVSLKNLRSPRSSLLVPKDSEHYSPDLISGRRSTEGSRMPNGFRTSLEIPPTDRRISFDSIDPKRRDHLSTSTPRASRYSFSHSPTPSTLNTTRPSQHHRSHTTPASTSNLSNYSTSSHRANSPLPEPVKETFMMVKDVDPMTGSKMINNYIIVRELGRGVHGKVKLYRDTETDDLRAIKIVEKHTRKFLGRGQTTNEQRIRREIAIMKKCIHPNVVRLIEVIDDPKQEKIHLVLEYMEGGEVRWRDTESNPVLSLENARSIFRDVVLGLEYLHIQGIIHRDIKPANLLLSSDGTVKISDFGVSHFSEKIALEHGPGSTTKVNMGLHSSESSSRRSQLELGDDLELAKTAGSPAFFAPELCYASELSPVCETEDNAPFFLLPPTSSNNPSTPGTNNAGQGYGPRPPISKAIDTWALGVTLYCFVYGRCPFTAETEFELFNIIPRMEPSYDPVPGRESISPELKDLLSRLLEKDVSKRITLQEVKEHPWVIEDLPDPGRWRIETDPSHYQKVHVTDEDVKGAVSVIVDKIKKRFRKLSISIANFSLNGRRSKSISSAQLPGIE</sequence>
<feature type="region of interest" description="Disordered" evidence="10">
    <location>
        <begin position="401"/>
        <end position="422"/>
    </location>
</feature>
<dbReference type="SMART" id="SM00220">
    <property type="entry name" value="S_TKc"/>
    <property type="match status" value="1"/>
</dbReference>
<dbReference type="InterPro" id="IPR000719">
    <property type="entry name" value="Prot_kinase_dom"/>
</dbReference>
<feature type="compositionally biased region" description="Low complexity" evidence="10">
    <location>
        <begin position="191"/>
        <end position="202"/>
    </location>
</feature>
<dbReference type="EC" id="2.7.11.1" evidence="1"/>
<evidence type="ECO:0000256" key="3">
    <source>
        <dbReference type="ARBA" id="ARBA00022679"/>
    </source>
</evidence>
<dbReference type="OrthoDB" id="68483at2759"/>
<keyword evidence="5" id="KW-0418">Kinase</keyword>
<feature type="region of interest" description="Disordered" evidence="10">
    <location>
        <begin position="1"/>
        <end position="78"/>
    </location>
</feature>
<evidence type="ECO:0000256" key="2">
    <source>
        <dbReference type="ARBA" id="ARBA00022527"/>
    </source>
</evidence>
<feature type="binding site" evidence="9">
    <location>
        <position position="264"/>
    </location>
    <ligand>
        <name>ATP</name>
        <dbReference type="ChEBI" id="CHEBI:30616"/>
    </ligand>
</feature>
<feature type="compositionally biased region" description="Polar residues" evidence="10">
    <location>
        <begin position="51"/>
        <end position="69"/>
    </location>
</feature>
<dbReference type="FunFam" id="3.30.200.20:FF:000206">
    <property type="entry name" value="Serine/threonine-protein kinase Ssp1"/>
    <property type="match status" value="1"/>
</dbReference>
<dbReference type="AlphaFoldDB" id="A0A9P6IZQ0"/>
<feature type="domain" description="Protein kinase" evidence="11">
    <location>
        <begin position="235"/>
        <end position="573"/>
    </location>
</feature>
<evidence type="ECO:0000256" key="5">
    <source>
        <dbReference type="ARBA" id="ARBA00022777"/>
    </source>
</evidence>
<gene>
    <name evidence="12" type="ORF">BGZ65_003302</name>
</gene>
<evidence type="ECO:0000313" key="13">
    <source>
        <dbReference type="Proteomes" id="UP000749646"/>
    </source>
</evidence>
<dbReference type="GO" id="GO:0004674">
    <property type="term" value="F:protein serine/threonine kinase activity"/>
    <property type="evidence" value="ECO:0007669"/>
    <property type="project" value="UniProtKB-KW"/>
</dbReference>
<keyword evidence="3" id="KW-0808">Transferase</keyword>
<dbReference type="GO" id="GO:0005524">
    <property type="term" value="F:ATP binding"/>
    <property type="evidence" value="ECO:0007669"/>
    <property type="project" value="UniProtKB-UniRule"/>
</dbReference>
<evidence type="ECO:0000256" key="7">
    <source>
        <dbReference type="ARBA" id="ARBA00047899"/>
    </source>
</evidence>
<comment type="catalytic activity">
    <reaction evidence="8">
        <text>L-seryl-[protein] + ATP = O-phospho-L-seryl-[protein] + ADP + H(+)</text>
        <dbReference type="Rhea" id="RHEA:17989"/>
        <dbReference type="Rhea" id="RHEA-COMP:9863"/>
        <dbReference type="Rhea" id="RHEA-COMP:11604"/>
        <dbReference type="ChEBI" id="CHEBI:15378"/>
        <dbReference type="ChEBI" id="CHEBI:29999"/>
        <dbReference type="ChEBI" id="CHEBI:30616"/>
        <dbReference type="ChEBI" id="CHEBI:83421"/>
        <dbReference type="ChEBI" id="CHEBI:456216"/>
        <dbReference type="EC" id="2.7.11.1"/>
    </reaction>
</comment>
<evidence type="ECO:0000256" key="9">
    <source>
        <dbReference type="PROSITE-ProRule" id="PRU10141"/>
    </source>
</evidence>
<evidence type="ECO:0000313" key="12">
    <source>
        <dbReference type="EMBL" id="KAF9955592.1"/>
    </source>
</evidence>
<proteinExistence type="predicted"/>
<dbReference type="PROSITE" id="PS00107">
    <property type="entry name" value="PROTEIN_KINASE_ATP"/>
    <property type="match status" value="1"/>
</dbReference>
<evidence type="ECO:0000256" key="6">
    <source>
        <dbReference type="ARBA" id="ARBA00022840"/>
    </source>
</evidence>
<name>A0A9P6IZQ0_9FUNG</name>
<reference evidence="12" key="1">
    <citation type="journal article" date="2020" name="Fungal Divers.">
        <title>Resolving the Mortierellaceae phylogeny through synthesis of multi-gene phylogenetics and phylogenomics.</title>
        <authorList>
            <person name="Vandepol N."/>
            <person name="Liber J."/>
            <person name="Desiro A."/>
            <person name="Na H."/>
            <person name="Kennedy M."/>
            <person name="Barry K."/>
            <person name="Grigoriev I.V."/>
            <person name="Miller A.N."/>
            <person name="O'Donnell K."/>
            <person name="Stajich J.E."/>
            <person name="Bonito G."/>
        </authorList>
    </citation>
    <scope>NUCLEOTIDE SEQUENCE</scope>
    <source>
        <strain evidence="12">MES-2147</strain>
    </source>
</reference>
<feature type="region of interest" description="Disordered" evidence="10">
    <location>
        <begin position="97"/>
        <end position="213"/>
    </location>
</feature>
<dbReference type="Pfam" id="PF00069">
    <property type="entry name" value="Pkinase"/>
    <property type="match status" value="2"/>
</dbReference>
<dbReference type="EMBL" id="JAAAHW010006747">
    <property type="protein sequence ID" value="KAF9955592.1"/>
    <property type="molecule type" value="Genomic_DNA"/>
</dbReference>
<dbReference type="InterPro" id="IPR011009">
    <property type="entry name" value="Kinase-like_dom_sf"/>
</dbReference>
<protein>
    <recommendedName>
        <fullName evidence="1">non-specific serine/threonine protein kinase</fullName>
        <ecNumber evidence="1">2.7.11.1</ecNumber>
    </recommendedName>
</protein>
<accession>A0A9P6IZQ0</accession>
<keyword evidence="4 9" id="KW-0547">Nucleotide-binding</keyword>
<dbReference type="InterPro" id="IPR017441">
    <property type="entry name" value="Protein_kinase_ATP_BS"/>
</dbReference>
<evidence type="ECO:0000256" key="8">
    <source>
        <dbReference type="ARBA" id="ARBA00048679"/>
    </source>
</evidence>
<dbReference type="InterPro" id="IPR008271">
    <property type="entry name" value="Ser/Thr_kinase_AS"/>
</dbReference>
<evidence type="ECO:0000256" key="1">
    <source>
        <dbReference type="ARBA" id="ARBA00012513"/>
    </source>
</evidence>
<keyword evidence="2" id="KW-0723">Serine/threonine-protein kinase</keyword>
<dbReference type="GO" id="GO:0007165">
    <property type="term" value="P:signal transduction"/>
    <property type="evidence" value="ECO:0007669"/>
    <property type="project" value="TreeGrafter"/>
</dbReference>